<evidence type="ECO:0000313" key="3">
    <source>
        <dbReference type="EnsemblMetazoa" id="HelroP171149"/>
    </source>
</evidence>
<protein>
    <submittedName>
        <fullName evidence="2 3">Uncharacterized protein</fullName>
    </submittedName>
</protein>
<organism evidence="3 4">
    <name type="scientific">Helobdella robusta</name>
    <name type="common">Californian leech</name>
    <dbReference type="NCBI Taxonomy" id="6412"/>
    <lineage>
        <taxon>Eukaryota</taxon>
        <taxon>Metazoa</taxon>
        <taxon>Spiralia</taxon>
        <taxon>Lophotrochozoa</taxon>
        <taxon>Annelida</taxon>
        <taxon>Clitellata</taxon>
        <taxon>Hirudinea</taxon>
        <taxon>Rhynchobdellida</taxon>
        <taxon>Glossiphoniidae</taxon>
        <taxon>Helobdella</taxon>
    </lineage>
</organism>
<dbReference type="InParanoid" id="T1F3V3"/>
<sequence>MTCVLHGYVLILIPNKYSKICSLHFDQTDFVTCFSGWYEGELNRTVGDCKYCYGEAEKKVKRRCSTIKISECTFMLANSNATTPIDNNKIFISYSSFLFYFNSFLFIFFFSYLILFHIDGCYEVSWIHWRQCKNQQLFRNFKKIIKS</sequence>
<feature type="transmembrane region" description="Helical" evidence="1">
    <location>
        <begin position="97"/>
        <end position="118"/>
    </location>
</feature>
<evidence type="ECO:0000256" key="1">
    <source>
        <dbReference type="SAM" id="Phobius"/>
    </source>
</evidence>
<keyword evidence="1" id="KW-0812">Transmembrane</keyword>
<reference evidence="2 4" key="2">
    <citation type="journal article" date="2013" name="Nature">
        <title>Insights into bilaterian evolution from three spiralian genomes.</title>
        <authorList>
            <person name="Simakov O."/>
            <person name="Marletaz F."/>
            <person name="Cho S.J."/>
            <person name="Edsinger-Gonzales E."/>
            <person name="Havlak P."/>
            <person name="Hellsten U."/>
            <person name="Kuo D.H."/>
            <person name="Larsson T."/>
            <person name="Lv J."/>
            <person name="Arendt D."/>
            <person name="Savage R."/>
            <person name="Osoegawa K."/>
            <person name="de Jong P."/>
            <person name="Grimwood J."/>
            <person name="Chapman J.A."/>
            <person name="Shapiro H."/>
            <person name="Aerts A."/>
            <person name="Otillar R.P."/>
            <person name="Terry A.Y."/>
            <person name="Boore J.L."/>
            <person name="Grigoriev I.V."/>
            <person name="Lindberg D.R."/>
            <person name="Seaver E.C."/>
            <person name="Weisblat D.A."/>
            <person name="Putnam N.H."/>
            <person name="Rokhsar D.S."/>
        </authorList>
    </citation>
    <scope>NUCLEOTIDE SEQUENCE</scope>
</reference>
<dbReference type="EMBL" id="AMQM01003812">
    <property type="status" value="NOT_ANNOTATED_CDS"/>
    <property type="molecule type" value="Genomic_DNA"/>
</dbReference>
<dbReference type="RefSeq" id="XP_009016144.1">
    <property type="nucleotide sequence ID" value="XM_009017896.1"/>
</dbReference>
<evidence type="ECO:0000313" key="4">
    <source>
        <dbReference type="Proteomes" id="UP000015101"/>
    </source>
</evidence>
<dbReference type="Proteomes" id="UP000015101">
    <property type="component" value="Unassembled WGS sequence"/>
</dbReference>
<name>T1F3V3_HELRO</name>
<dbReference type="CTD" id="20203502"/>
<reference evidence="3" key="3">
    <citation type="submission" date="2015-06" db="UniProtKB">
        <authorList>
            <consortium name="EnsemblMetazoa"/>
        </authorList>
    </citation>
    <scope>IDENTIFICATION</scope>
</reference>
<keyword evidence="1" id="KW-0472">Membrane</keyword>
<keyword evidence="1" id="KW-1133">Transmembrane helix</keyword>
<gene>
    <name evidence="3" type="primary">20203502</name>
    <name evidence="2" type="ORF">HELRODRAFT_171149</name>
</gene>
<dbReference type="KEGG" id="hro:HELRODRAFT_171149"/>
<dbReference type="EnsemblMetazoa" id="HelroT171149">
    <property type="protein sequence ID" value="HelroP171149"/>
    <property type="gene ID" value="HelroG171149"/>
</dbReference>
<dbReference type="HOGENOM" id="CLU_1770079_0_0_1"/>
<dbReference type="EMBL" id="KB096325">
    <property type="protein sequence ID" value="ESO05511.1"/>
    <property type="molecule type" value="Genomic_DNA"/>
</dbReference>
<dbReference type="GeneID" id="20203502"/>
<keyword evidence="4" id="KW-1185">Reference proteome</keyword>
<reference evidence="4" key="1">
    <citation type="submission" date="2012-12" db="EMBL/GenBank/DDBJ databases">
        <authorList>
            <person name="Hellsten U."/>
            <person name="Grimwood J."/>
            <person name="Chapman J.A."/>
            <person name="Shapiro H."/>
            <person name="Aerts A."/>
            <person name="Otillar R.P."/>
            <person name="Terry A.Y."/>
            <person name="Boore J.L."/>
            <person name="Simakov O."/>
            <person name="Marletaz F."/>
            <person name="Cho S.-J."/>
            <person name="Edsinger-Gonzales E."/>
            <person name="Havlak P."/>
            <person name="Kuo D.-H."/>
            <person name="Larsson T."/>
            <person name="Lv J."/>
            <person name="Arendt D."/>
            <person name="Savage R."/>
            <person name="Osoegawa K."/>
            <person name="de Jong P."/>
            <person name="Lindberg D.R."/>
            <person name="Seaver E.C."/>
            <person name="Weisblat D.A."/>
            <person name="Putnam N.H."/>
            <person name="Grigoriev I.V."/>
            <person name="Rokhsar D.S."/>
        </authorList>
    </citation>
    <scope>NUCLEOTIDE SEQUENCE</scope>
</reference>
<evidence type="ECO:0000313" key="2">
    <source>
        <dbReference type="EMBL" id="ESO05511.1"/>
    </source>
</evidence>
<accession>T1F3V3</accession>
<proteinExistence type="predicted"/>
<dbReference type="AlphaFoldDB" id="T1F3V3"/>